<feature type="compositionally biased region" description="Acidic residues" evidence="3">
    <location>
        <begin position="576"/>
        <end position="586"/>
    </location>
</feature>
<dbReference type="GO" id="GO:0010369">
    <property type="term" value="C:chromocenter"/>
    <property type="evidence" value="ECO:0007669"/>
    <property type="project" value="TreeGrafter"/>
</dbReference>
<keyword evidence="2" id="KW-0804">Transcription</keyword>
<reference evidence="5" key="1">
    <citation type="submission" date="2021-01" db="UniProtKB">
        <authorList>
            <consortium name="EnsemblMetazoa"/>
        </authorList>
    </citation>
    <scope>IDENTIFICATION</scope>
    <source>
        <strain evidence="5">DH4</strain>
    </source>
</reference>
<feature type="region of interest" description="Disordered" evidence="3">
    <location>
        <begin position="248"/>
        <end position="278"/>
    </location>
</feature>
<feature type="compositionally biased region" description="Basic residues" evidence="3">
    <location>
        <begin position="435"/>
        <end position="451"/>
    </location>
</feature>
<feature type="compositionally biased region" description="Basic and acidic residues" evidence="3">
    <location>
        <begin position="298"/>
        <end position="307"/>
    </location>
</feature>
<protein>
    <submittedName>
        <fullName evidence="7">Uncharacterized protein LOC411746</fullName>
    </submittedName>
</protein>
<dbReference type="InterPro" id="IPR000313">
    <property type="entry name" value="PWWP_dom"/>
</dbReference>
<evidence type="ECO:0000313" key="5">
    <source>
        <dbReference type="EnsemblMetazoa" id="XP_026301186"/>
    </source>
</evidence>
<dbReference type="KEGG" id="ame:411746"/>
<dbReference type="OrthoDB" id="5964980at2759"/>
<feature type="compositionally biased region" description="Basic residues" evidence="3">
    <location>
        <begin position="477"/>
        <end position="498"/>
    </location>
</feature>
<feature type="region of interest" description="Disordered" evidence="3">
    <location>
        <begin position="367"/>
        <end position="521"/>
    </location>
</feature>
<feature type="region of interest" description="Disordered" evidence="3">
    <location>
        <begin position="133"/>
        <end position="220"/>
    </location>
</feature>
<feature type="compositionally biased region" description="Polar residues" evidence="3">
    <location>
        <begin position="462"/>
        <end position="474"/>
    </location>
</feature>
<dbReference type="AlphaFoldDB" id="A0A7M7MUW1"/>
<dbReference type="SUPFAM" id="SSF63748">
    <property type="entry name" value="Tudor/PWWP/MBT"/>
    <property type="match status" value="1"/>
</dbReference>
<accession>A0A8B8HAY5</accession>
<dbReference type="EnsemblMetazoa" id="XM_026445401">
    <property type="protein sequence ID" value="XP_026301186"/>
    <property type="gene ID" value="LOC411746"/>
</dbReference>
<dbReference type="RefSeq" id="XP_026301186.1">
    <property type="nucleotide sequence ID" value="XM_026445401.1"/>
</dbReference>
<dbReference type="GeneID" id="411746"/>
<name>A0A7M7MUW1_APIME</name>
<evidence type="ECO:0000256" key="1">
    <source>
        <dbReference type="ARBA" id="ARBA00023015"/>
    </source>
</evidence>
<evidence type="ECO:0000259" key="4">
    <source>
        <dbReference type="PROSITE" id="PS50812"/>
    </source>
</evidence>
<sequence>MAADTVALSALTLARGDKILVTVESALPDIIVVSFVHGAKCFQGALLDATKRGLPCGVQPPEPVPDPDGDKLATIAARFSYFQERKSTLTAAKVDLRRNINPPARYKNARPTVRLRPRQVLCSKCRSICNENSENVDVSRKRKHDEIQQEQQQPQQQQVTGHGSTRRSDRRCGQQPQKASRVLFSECQSENITVSSHQTAKSSSSTALSPDSSKLGPSLIPKISRLQPNEINNALQANEKVKISPSYWNNRVDEGDSSANATEPTEERMESTDCDSNPSMAYCATPRRLSSSSVESAKIPEEEEKKTFAAADSTMRPRTGRIPRKKRSVGSMEDLWDETVFEDPTRTARTTPVIKISFGAQGEGTVLKIPSKIQDPEYEQETDDAEDVQTETERDPLELPRNFDNDYDYREDGEEDGQEQVDPQKQGVKDASAKAAKRALKKAKKEARRKMLGGVSPARSPCNGSPRYNPTYDTLSYHRRKHKVKHKKKHKEDRKHKSQQSQHQQQTCLEPGSTENQQNWNVLPGSESYTAIKEQCLKQKLSISLKRLNTNAYARCDYPVSNSSSGCKSPGASSDELSEQEPEVDAGEIAPDFPPQSHPLMMRLAATPVEHCLTANGRRMDVGDVVWGKIHGFPWWPGKVLSITVSCKEDGTSSGPQAHVAWYGSSTSSLMSCDQLSPFLETFKTRYNKKKRGPYKEAIRQAQNEARSQITPNSTSNVLNVCSSPREVNVLS</sequence>
<dbReference type="PROSITE" id="PS50812">
    <property type="entry name" value="PWWP"/>
    <property type="match status" value="1"/>
</dbReference>
<feature type="compositionally biased region" description="Basic and acidic residues" evidence="3">
    <location>
        <begin position="391"/>
        <end position="410"/>
    </location>
</feature>
<organism evidence="5">
    <name type="scientific">Apis mellifera</name>
    <name type="common">Honeybee</name>
    <dbReference type="NCBI Taxonomy" id="7460"/>
    <lineage>
        <taxon>Eukaryota</taxon>
        <taxon>Metazoa</taxon>
        <taxon>Ecdysozoa</taxon>
        <taxon>Arthropoda</taxon>
        <taxon>Hexapoda</taxon>
        <taxon>Insecta</taxon>
        <taxon>Pterygota</taxon>
        <taxon>Neoptera</taxon>
        <taxon>Endopterygota</taxon>
        <taxon>Hymenoptera</taxon>
        <taxon>Apocrita</taxon>
        <taxon>Aculeata</taxon>
        <taxon>Apoidea</taxon>
        <taxon>Anthophila</taxon>
        <taxon>Apidae</taxon>
        <taxon>Apis</taxon>
    </lineage>
</organism>
<feature type="domain" description="PWWP" evidence="4">
    <location>
        <begin position="622"/>
        <end position="682"/>
    </location>
</feature>
<feature type="compositionally biased region" description="Basic residues" evidence="3">
    <location>
        <begin position="318"/>
        <end position="328"/>
    </location>
</feature>
<dbReference type="SMART" id="SM00293">
    <property type="entry name" value="PWWP"/>
    <property type="match status" value="1"/>
</dbReference>
<feature type="compositionally biased region" description="Low complexity" evidence="3">
    <location>
        <begin position="149"/>
        <end position="158"/>
    </location>
</feature>
<keyword evidence="6" id="KW-1185">Reference proteome</keyword>
<evidence type="ECO:0000313" key="7">
    <source>
        <dbReference type="RefSeq" id="XP_026301186.1"/>
    </source>
</evidence>
<dbReference type="CDD" id="cd20140">
    <property type="entry name" value="PWWP_PWWP2"/>
    <property type="match status" value="1"/>
</dbReference>
<dbReference type="FunFam" id="2.30.30.140:FF:000036">
    <property type="entry name" value="PWWP domain-containing protein 2A"/>
    <property type="match status" value="1"/>
</dbReference>
<evidence type="ECO:0000256" key="2">
    <source>
        <dbReference type="ARBA" id="ARBA00023163"/>
    </source>
</evidence>
<dbReference type="GO" id="GO:0003682">
    <property type="term" value="F:chromatin binding"/>
    <property type="evidence" value="ECO:0007669"/>
    <property type="project" value="TreeGrafter"/>
</dbReference>
<dbReference type="PANTHER" id="PTHR16112:SF22">
    <property type="entry name" value="PWWP DOMAIN-CONTAINING 2B"/>
    <property type="match status" value="1"/>
</dbReference>
<dbReference type="Gene3D" id="2.30.30.140">
    <property type="match status" value="1"/>
</dbReference>
<dbReference type="Pfam" id="PF00855">
    <property type="entry name" value="PWWP"/>
    <property type="match status" value="1"/>
</dbReference>
<dbReference type="GO" id="GO:0005634">
    <property type="term" value="C:nucleus"/>
    <property type="evidence" value="ECO:0007669"/>
    <property type="project" value="TreeGrafter"/>
</dbReference>
<proteinExistence type="predicted"/>
<feature type="compositionally biased region" description="Low complexity" evidence="3">
    <location>
        <begin position="561"/>
        <end position="574"/>
    </location>
</feature>
<gene>
    <name evidence="7" type="primary">LOC411746</name>
</gene>
<evidence type="ECO:0000313" key="6">
    <source>
        <dbReference type="Proteomes" id="UP000005203"/>
    </source>
</evidence>
<dbReference type="PANTHER" id="PTHR16112">
    <property type="entry name" value="METHYL-CPG BINDING PROTEIN, DROSOPHILA"/>
    <property type="match status" value="1"/>
</dbReference>
<evidence type="ECO:0000256" key="3">
    <source>
        <dbReference type="SAM" id="MobiDB-lite"/>
    </source>
</evidence>
<feature type="compositionally biased region" description="Low complexity" evidence="3">
    <location>
        <begin position="193"/>
        <end position="215"/>
    </location>
</feature>
<feature type="region of interest" description="Disordered" evidence="3">
    <location>
        <begin position="560"/>
        <end position="591"/>
    </location>
</feature>
<accession>A0A7M7MUW1</accession>
<feature type="region of interest" description="Disordered" evidence="3">
    <location>
        <begin position="293"/>
        <end position="330"/>
    </location>
</feature>
<dbReference type="Proteomes" id="UP000005203">
    <property type="component" value="Linkage group LG15"/>
</dbReference>
<keyword evidence="1" id="KW-0805">Transcription regulation</keyword>
<feature type="compositionally biased region" description="Acidic residues" evidence="3">
    <location>
        <begin position="376"/>
        <end position="390"/>
    </location>
</feature>
<reference evidence="7" key="2">
    <citation type="submission" date="2025-04" db="UniProtKB">
        <authorList>
            <consortium name="RefSeq"/>
        </authorList>
    </citation>
    <scope>IDENTIFICATION</scope>
    <source>
        <strain evidence="7">DH4</strain>
        <tissue evidence="7">Whole body</tissue>
    </source>
</reference>